<dbReference type="CDD" id="cd06503">
    <property type="entry name" value="ATP-synt_Fo_b"/>
    <property type="match status" value="1"/>
</dbReference>
<dbReference type="Proteomes" id="UP000661112">
    <property type="component" value="Unassembled WGS sequence"/>
</dbReference>
<dbReference type="Gene3D" id="2.160.20.80">
    <property type="entry name" value="E3 ubiquitin-protein ligase SopA"/>
    <property type="match status" value="1"/>
</dbReference>
<keyword evidence="6" id="KW-0067">ATP-binding</keyword>
<evidence type="ECO:0000256" key="6">
    <source>
        <dbReference type="ARBA" id="ARBA00022840"/>
    </source>
</evidence>
<evidence type="ECO:0000256" key="9">
    <source>
        <dbReference type="SAM" id="Coils"/>
    </source>
</evidence>
<evidence type="ECO:0000256" key="3">
    <source>
        <dbReference type="ARBA" id="ARBA00022679"/>
    </source>
</evidence>
<accession>A0ABR8D272</accession>
<dbReference type="InterPro" id="IPR000719">
    <property type="entry name" value="Prot_kinase_dom"/>
</dbReference>
<evidence type="ECO:0000256" key="8">
    <source>
        <dbReference type="ARBA" id="ARBA00048679"/>
    </source>
</evidence>
<comment type="caution">
    <text evidence="11">The sequence shown here is derived from an EMBL/GenBank/DDBJ whole genome shotgun (WGS) entry which is preliminary data.</text>
</comment>
<proteinExistence type="predicted"/>
<keyword evidence="4" id="KW-0547">Nucleotide-binding</keyword>
<dbReference type="InterPro" id="IPR011009">
    <property type="entry name" value="Kinase-like_dom_sf"/>
</dbReference>
<evidence type="ECO:0000256" key="5">
    <source>
        <dbReference type="ARBA" id="ARBA00022777"/>
    </source>
</evidence>
<dbReference type="InterPro" id="IPR008271">
    <property type="entry name" value="Ser/Thr_kinase_AS"/>
</dbReference>
<reference evidence="11 12" key="1">
    <citation type="journal article" date="2020" name="ISME J.">
        <title>Comparative genomics reveals insights into cyanobacterial evolution and habitat adaptation.</title>
        <authorList>
            <person name="Chen M.Y."/>
            <person name="Teng W.K."/>
            <person name="Zhao L."/>
            <person name="Hu C.X."/>
            <person name="Zhou Y.K."/>
            <person name="Han B.P."/>
            <person name="Song L.R."/>
            <person name="Shu W.S."/>
        </authorList>
    </citation>
    <scope>NUCLEOTIDE SEQUENCE [LARGE SCALE GENOMIC DNA]</scope>
    <source>
        <strain evidence="11 12">FACHB-119</strain>
    </source>
</reference>
<keyword evidence="3" id="KW-0808">Transferase</keyword>
<name>A0ABR8D272_9NOST</name>
<gene>
    <name evidence="11" type="ORF">H6G83_06945</name>
</gene>
<dbReference type="SUPFAM" id="SSF141571">
    <property type="entry name" value="Pentapeptide repeat-like"/>
    <property type="match status" value="2"/>
</dbReference>
<evidence type="ECO:0000313" key="11">
    <source>
        <dbReference type="EMBL" id="MBD2500360.1"/>
    </source>
</evidence>
<evidence type="ECO:0000256" key="1">
    <source>
        <dbReference type="ARBA" id="ARBA00012513"/>
    </source>
</evidence>
<dbReference type="PANTHER" id="PTHR24363">
    <property type="entry name" value="SERINE/THREONINE PROTEIN KINASE"/>
    <property type="match status" value="1"/>
</dbReference>
<feature type="coiled-coil region" evidence="9">
    <location>
        <begin position="310"/>
        <end position="403"/>
    </location>
</feature>
<dbReference type="RefSeq" id="WP_190468980.1">
    <property type="nucleotide sequence ID" value="NZ_JACJSG010000007.1"/>
</dbReference>
<dbReference type="EMBL" id="JACJSG010000007">
    <property type="protein sequence ID" value="MBD2500360.1"/>
    <property type="molecule type" value="Genomic_DNA"/>
</dbReference>
<keyword evidence="12" id="KW-1185">Reference proteome</keyword>
<feature type="domain" description="Protein kinase" evidence="10">
    <location>
        <begin position="12"/>
        <end position="263"/>
    </location>
</feature>
<evidence type="ECO:0000256" key="2">
    <source>
        <dbReference type="ARBA" id="ARBA00022527"/>
    </source>
</evidence>
<dbReference type="SMART" id="SM00220">
    <property type="entry name" value="S_TKc"/>
    <property type="match status" value="1"/>
</dbReference>
<dbReference type="Gene3D" id="3.30.200.20">
    <property type="entry name" value="Phosphorylase Kinase, domain 1"/>
    <property type="match status" value="1"/>
</dbReference>
<dbReference type="PROSITE" id="PS00108">
    <property type="entry name" value="PROTEIN_KINASE_ST"/>
    <property type="match status" value="1"/>
</dbReference>
<dbReference type="EC" id="2.7.11.1" evidence="1"/>
<evidence type="ECO:0000256" key="4">
    <source>
        <dbReference type="ARBA" id="ARBA00022741"/>
    </source>
</evidence>
<evidence type="ECO:0000259" key="10">
    <source>
        <dbReference type="PROSITE" id="PS50011"/>
    </source>
</evidence>
<dbReference type="PROSITE" id="PS50011">
    <property type="entry name" value="PROTEIN_KINASE_DOM"/>
    <property type="match status" value="1"/>
</dbReference>
<organism evidence="11 12">
    <name type="scientific">Anabaena azotica FACHB-119</name>
    <dbReference type="NCBI Taxonomy" id="947527"/>
    <lineage>
        <taxon>Bacteria</taxon>
        <taxon>Bacillati</taxon>
        <taxon>Cyanobacteriota</taxon>
        <taxon>Cyanophyceae</taxon>
        <taxon>Nostocales</taxon>
        <taxon>Nostocaceae</taxon>
        <taxon>Anabaena</taxon>
        <taxon>Anabaena azotica</taxon>
    </lineage>
</organism>
<protein>
    <recommendedName>
        <fullName evidence="1">non-specific serine/threonine protein kinase</fullName>
        <ecNumber evidence="1">2.7.11.1</ecNumber>
    </recommendedName>
</protein>
<dbReference type="CDD" id="cd14014">
    <property type="entry name" value="STKc_PknB_like"/>
    <property type="match status" value="1"/>
</dbReference>
<dbReference type="PANTHER" id="PTHR24363:SF0">
    <property type="entry name" value="SERINE_THREONINE KINASE LIKE DOMAIN CONTAINING 1"/>
    <property type="match status" value="1"/>
</dbReference>
<comment type="catalytic activity">
    <reaction evidence="8">
        <text>L-seryl-[protein] + ATP = O-phospho-L-seryl-[protein] + ADP + H(+)</text>
        <dbReference type="Rhea" id="RHEA:17989"/>
        <dbReference type="Rhea" id="RHEA-COMP:9863"/>
        <dbReference type="Rhea" id="RHEA-COMP:11604"/>
        <dbReference type="ChEBI" id="CHEBI:15378"/>
        <dbReference type="ChEBI" id="CHEBI:29999"/>
        <dbReference type="ChEBI" id="CHEBI:30616"/>
        <dbReference type="ChEBI" id="CHEBI:83421"/>
        <dbReference type="ChEBI" id="CHEBI:456216"/>
        <dbReference type="EC" id="2.7.11.1"/>
    </reaction>
</comment>
<keyword evidence="2" id="KW-0723">Serine/threonine-protein kinase</keyword>
<evidence type="ECO:0000313" key="12">
    <source>
        <dbReference type="Proteomes" id="UP000661112"/>
    </source>
</evidence>
<comment type="catalytic activity">
    <reaction evidence="7">
        <text>L-threonyl-[protein] + ATP = O-phospho-L-threonyl-[protein] + ADP + H(+)</text>
        <dbReference type="Rhea" id="RHEA:46608"/>
        <dbReference type="Rhea" id="RHEA-COMP:11060"/>
        <dbReference type="Rhea" id="RHEA-COMP:11605"/>
        <dbReference type="ChEBI" id="CHEBI:15378"/>
        <dbReference type="ChEBI" id="CHEBI:30013"/>
        <dbReference type="ChEBI" id="CHEBI:30616"/>
        <dbReference type="ChEBI" id="CHEBI:61977"/>
        <dbReference type="ChEBI" id="CHEBI:456216"/>
        <dbReference type="EC" id="2.7.11.1"/>
    </reaction>
</comment>
<evidence type="ECO:0000256" key="7">
    <source>
        <dbReference type="ARBA" id="ARBA00047899"/>
    </source>
</evidence>
<dbReference type="Pfam" id="PF00805">
    <property type="entry name" value="Pentapeptide"/>
    <property type="match status" value="4"/>
</dbReference>
<dbReference type="SUPFAM" id="SSF56112">
    <property type="entry name" value="Protein kinase-like (PK-like)"/>
    <property type="match status" value="1"/>
</dbReference>
<sequence>MIKYPDFSSHGYQIERELGRNLTGGRITYMAQSIRTGQNVVIKQFQFAQPMGNWRDYDTIHQEIKVLQKLNHPSIPRYLNSFETSTGFCLVQEYKNAPSLAVASDLSPEDIQQIAVKCLEMLIYLQQQQPVVIHRDIKPENILVSQDKKVYLVDFGLAKLEEGEISSTIAKGTFGFMPPEQIYKRQLTKGSDLYSLGATIICLLTNTKSINIGDLIDENERINFRKKLPKLPRSFVLWLQKMVERKLEKRFLNAEEAQKALKLSTNGSSINSIPAFNSRLINLSAAGLLCFTLLILIIDQGNKWIEHESILAEQERQAKLEEQIQAERQRIEAEQEAERQRIEAEQEAERQRIKAQREAERQRIKAQREAEKKRIEAQREAERKRIEAQRETERKRIEAQKQALVIQLQENKSCIGCDLSGANLKGLFLENVNLEKANLQRANLSGAKLKGANLSFAKLQNAELEDSDLENAKLQNAELENANLQGAKLISAQLEDANLQNANLQGARLIAVNLKNARLQNTNLENASFEYDSLYASVEANLENANLQGANLRNANLTGANLKNTNLKNADLREAKLYRANLDGAQTVNAKFDGSYR</sequence>
<dbReference type="InterPro" id="IPR001646">
    <property type="entry name" value="5peptide_repeat"/>
</dbReference>
<feature type="coiled-coil region" evidence="9">
    <location>
        <begin position="457"/>
        <end position="487"/>
    </location>
</feature>
<keyword evidence="9" id="KW-0175">Coiled coil</keyword>
<dbReference type="Gene3D" id="1.10.510.10">
    <property type="entry name" value="Transferase(Phosphotransferase) domain 1"/>
    <property type="match status" value="1"/>
</dbReference>
<dbReference type="Pfam" id="PF00069">
    <property type="entry name" value="Pkinase"/>
    <property type="match status" value="1"/>
</dbReference>
<keyword evidence="5" id="KW-0418">Kinase</keyword>